<feature type="compositionally biased region" description="Polar residues" evidence="1">
    <location>
        <begin position="92"/>
        <end position="112"/>
    </location>
</feature>
<evidence type="ECO:0000256" key="1">
    <source>
        <dbReference type="SAM" id="MobiDB-lite"/>
    </source>
</evidence>
<dbReference type="Proteomes" id="UP000467105">
    <property type="component" value="Chromosome"/>
</dbReference>
<evidence type="ECO:0000313" key="2">
    <source>
        <dbReference type="EMBL" id="BBZ46992.1"/>
    </source>
</evidence>
<accession>A0A7I7Z028</accession>
<feature type="region of interest" description="Disordered" evidence="1">
    <location>
        <begin position="89"/>
        <end position="112"/>
    </location>
</feature>
<name>A0A7I7Z028_9MYCO</name>
<organism evidence="2 3">
    <name type="scientific">Mycobacterium parmense</name>
    <dbReference type="NCBI Taxonomy" id="185642"/>
    <lineage>
        <taxon>Bacteria</taxon>
        <taxon>Bacillati</taxon>
        <taxon>Actinomycetota</taxon>
        <taxon>Actinomycetes</taxon>
        <taxon>Mycobacteriales</taxon>
        <taxon>Mycobacteriaceae</taxon>
        <taxon>Mycobacterium</taxon>
        <taxon>Mycobacterium simiae complex</taxon>
    </lineage>
</organism>
<gene>
    <name evidence="2" type="ORF">MPRM_42730</name>
</gene>
<proteinExistence type="predicted"/>
<protein>
    <submittedName>
        <fullName evidence="2">Uncharacterized protein</fullName>
    </submittedName>
</protein>
<evidence type="ECO:0000313" key="3">
    <source>
        <dbReference type="Proteomes" id="UP000467105"/>
    </source>
</evidence>
<dbReference type="AlphaFoldDB" id="A0A7I7Z028"/>
<dbReference type="EMBL" id="AP022614">
    <property type="protein sequence ID" value="BBZ46992.1"/>
    <property type="molecule type" value="Genomic_DNA"/>
</dbReference>
<keyword evidence="3" id="KW-1185">Reference proteome</keyword>
<sequence>MLAALGLGRLETDLVRDAASSGVDEFVDGARAVDVRELAREGMPEAVEYLHRCEARRGPEALPAGRHAAPSYAAPLFATDFAALDEPRLPTRNRSYSPMNPQFNGTRDVNRV</sequence>
<reference evidence="2 3" key="1">
    <citation type="journal article" date="2019" name="Emerg. Microbes Infect.">
        <title>Comprehensive subspecies identification of 175 nontuberculous mycobacteria species based on 7547 genomic profiles.</title>
        <authorList>
            <person name="Matsumoto Y."/>
            <person name="Kinjo T."/>
            <person name="Motooka D."/>
            <person name="Nabeya D."/>
            <person name="Jung N."/>
            <person name="Uechi K."/>
            <person name="Horii T."/>
            <person name="Iida T."/>
            <person name="Fujita J."/>
            <person name="Nakamura S."/>
        </authorList>
    </citation>
    <scope>NUCLEOTIDE SEQUENCE [LARGE SCALE GENOMIC DNA]</scope>
    <source>
        <strain evidence="2 3">JCM 14742</strain>
    </source>
</reference>